<evidence type="ECO:0000313" key="8">
    <source>
        <dbReference type="EMBL" id="EDW37871.1"/>
    </source>
</evidence>
<dbReference type="PROSITE" id="PS50157">
    <property type="entry name" value="ZINC_FINGER_C2H2_2"/>
    <property type="match status" value="5"/>
</dbReference>
<dbReference type="Gene3D" id="3.30.160.60">
    <property type="entry name" value="Classic Zinc Finger"/>
    <property type="match status" value="3"/>
</dbReference>
<dbReference type="PROSITE" id="PS00028">
    <property type="entry name" value="ZINC_FINGER_C2H2_1"/>
    <property type="match status" value="4"/>
</dbReference>
<dbReference type="PANTHER" id="PTHR24408">
    <property type="entry name" value="ZINC FINGER PROTEIN"/>
    <property type="match status" value="1"/>
</dbReference>
<sequence length="347" mass="39586">MSGKPLKPKPPGGQPGGAQGLPPQKQTKDRLYHCSSCLASFRWYPKTKQHEQHCAGRLWRLHICKHCLTLFGDEKVLERHLARKHADGRFLCLQCGKRYSSTTFLYRHVVTWHGLHSLFYCAMCANSRNDVRTFSSMDALQAHAELAHDLAPRKTHSEVGDTEELEMLEENIDDILPSVDWDDDVTFGWPMDLDKEACIADHMPSGYVCPICGNGFPGSMSLIRHLADTHQKSSLECCFCGKLHTTRGALRGHLERMHVLIRRHVCHICQADFTTVDHLKKHVQSSHIKDRPYLCPACGKGYNRLCDLNKHVCSTQEHGREPHICQLCNYAFRRIVDLKQHVIKKHA</sequence>
<keyword evidence="9" id="KW-1185">Reference proteome</keyword>
<feature type="domain" description="C2H2-type" evidence="7">
    <location>
        <begin position="323"/>
        <end position="347"/>
    </location>
</feature>
<feature type="domain" description="C2H2-type" evidence="7">
    <location>
        <begin position="293"/>
        <end position="322"/>
    </location>
</feature>
<keyword evidence="1" id="KW-0479">Metal-binding</keyword>
<dbReference type="GO" id="GO:0043565">
    <property type="term" value="F:sequence-specific DNA binding"/>
    <property type="evidence" value="ECO:0007669"/>
    <property type="project" value="TreeGrafter"/>
</dbReference>
<evidence type="ECO:0000259" key="7">
    <source>
        <dbReference type="PROSITE" id="PS50157"/>
    </source>
</evidence>
<evidence type="ECO:0000256" key="6">
    <source>
        <dbReference type="SAM" id="MobiDB-lite"/>
    </source>
</evidence>
<evidence type="ECO:0000256" key="2">
    <source>
        <dbReference type="ARBA" id="ARBA00022737"/>
    </source>
</evidence>
<dbReference type="InterPro" id="IPR036236">
    <property type="entry name" value="Znf_C2H2_sf"/>
</dbReference>
<evidence type="ECO:0000256" key="5">
    <source>
        <dbReference type="PROSITE-ProRule" id="PRU00042"/>
    </source>
</evidence>
<dbReference type="AlphaFoldDB" id="B4HB59"/>
<dbReference type="GO" id="GO:0000981">
    <property type="term" value="F:DNA-binding transcription factor activity, RNA polymerase II-specific"/>
    <property type="evidence" value="ECO:0007669"/>
    <property type="project" value="TreeGrafter"/>
</dbReference>
<dbReference type="PhylomeDB" id="B4HB59"/>
<evidence type="ECO:0000256" key="3">
    <source>
        <dbReference type="ARBA" id="ARBA00022771"/>
    </source>
</evidence>
<dbReference type="EMBL" id="CH479248">
    <property type="protein sequence ID" value="EDW37871.1"/>
    <property type="molecule type" value="Genomic_DNA"/>
</dbReference>
<organism evidence="9">
    <name type="scientific">Drosophila persimilis</name>
    <name type="common">Fruit fly</name>
    <dbReference type="NCBI Taxonomy" id="7234"/>
    <lineage>
        <taxon>Eukaryota</taxon>
        <taxon>Metazoa</taxon>
        <taxon>Ecdysozoa</taxon>
        <taxon>Arthropoda</taxon>
        <taxon>Hexapoda</taxon>
        <taxon>Insecta</taxon>
        <taxon>Pterygota</taxon>
        <taxon>Neoptera</taxon>
        <taxon>Endopterygota</taxon>
        <taxon>Diptera</taxon>
        <taxon>Brachycera</taxon>
        <taxon>Muscomorpha</taxon>
        <taxon>Ephydroidea</taxon>
        <taxon>Drosophilidae</taxon>
        <taxon>Drosophila</taxon>
        <taxon>Sophophora</taxon>
    </lineage>
</organism>
<dbReference type="SMART" id="SM00355">
    <property type="entry name" value="ZnF_C2H2"/>
    <property type="match status" value="9"/>
</dbReference>
<dbReference type="SMR" id="B4HB59"/>
<evidence type="ECO:0000256" key="4">
    <source>
        <dbReference type="ARBA" id="ARBA00022833"/>
    </source>
</evidence>
<feature type="domain" description="C2H2-type" evidence="7">
    <location>
        <begin position="264"/>
        <end position="292"/>
    </location>
</feature>
<keyword evidence="4" id="KW-0862">Zinc</keyword>
<reference evidence="8 9" key="1">
    <citation type="journal article" date="2007" name="Nature">
        <title>Evolution of genes and genomes on the Drosophila phylogeny.</title>
        <authorList>
            <consortium name="Drosophila 12 Genomes Consortium"/>
            <person name="Clark A.G."/>
            <person name="Eisen M.B."/>
            <person name="Smith D.R."/>
            <person name="Bergman C.M."/>
            <person name="Oliver B."/>
            <person name="Markow T.A."/>
            <person name="Kaufman T.C."/>
            <person name="Kellis M."/>
            <person name="Gelbart W."/>
            <person name="Iyer V.N."/>
            <person name="Pollard D.A."/>
            <person name="Sackton T.B."/>
            <person name="Larracuente A.M."/>
            <person name="Singh N.D."/>
            <person name="Abad J.P."/>
            <person name="Abt D.N."/>
            <person name="Adryan B."/>
            <person name="Aguade M."/>
            <person name="Akashi H."/>
            <person name="Anderson W.W."/>
            <person name="Aquadro C.F."/>
            <person name="Ardell D.H."/>
            <person name="Arguello R."/>
            <person name="Artieri C.G."/>
            <person name="Barbash D.A."/>
            <person name="Barker D."/>
            <person name="Barsanti P."/>
            <person name="Batterham P."/>
            <person name="Batzoglou S."/>
            <person name="Begun D."/>
            <person name="Bhutkar A."/>
            <person name="Blanco E."/>
            <person name="Bosak S.A."/>
            <person name="Bradley R.K."/>
            <person name="Brand A.D."/>
            <person name="Brent M.R."/>
            <person name="Brooks A.N."/>
            <person name="Brown R.H."/>
            <person name="Butlin R.K."/>
            <person name="Caggese C."/>
            <person name="Calvi B.R."/>
            <person name="Bernardo de Carvalho A."/>
            <person name="Caspi A."/>
            <person name="Castrezana S."/>
            <person name="Celniker S.E."/>
            <person name="Chang J.L."/>
            <person name="Chapple C."/>
            <person name="Chatterji S."/>
            <person name="Chinwalla A."/>
            <person name="Civetta A."/>
            <person name="Clifton S.W."/>
            <person name="Comeron J.M."/>
            <person name="Costello J.C."/>
            <person name="Coyne J.A."/>
            <person name="Daub J."/>
            <person name="David R.G."/>
            <person name="Delcher A.L."/>
            <person name="Delehaunty K."/>
            <person name="Do C.B."/>
            <person name="Ebling H."/>
            <person name="Edwards K."/>
            <person name="Eickbush T."/>
            <person name="Evans J.D."/>
            <person name="Filipski A."/>
            <person name="Findeiss S."/>
            <person name="Freyhult E."/>
            <person name="Fulton L."/>
            <person name="Fulton R."/>
            <person name="Garcia A.C."/>
            <person name="Gardiner A."/>
            <person name="Garfield D.A."/>
            <person name="Garvin B.E."/>
            <person name="Gibson G."/>
            <person name="Gilbert D."/>
            <person name="Gnerre S."/>
            <person name="Godfrey J."/>
            <person name="Good R."/>
            <person name="Gotea V."/>
            <person name="Gravely B."/>
            <person name="Greenberg A.J."/>
            <person name="Griffiths-Jones S."/>
            <person name="Gross S."/>
            <person name="Guigo R."/>
            <person name="Gustafson E.A."/>
            <person name="Haerty W."/>
            <person name="Hahn M.W."/>
            <person name="Halligan D.L."/>
            <person name="Halpern A.L."/>
            <person name="Halter G.M."/>
            <person name="Han M.V."/>
            <person name="Heger A."/>
            <person name="Hillier L."/>
            <person name="Hinrichs A.S."/>
            <person name="Holmes I."/>
            <person name="Hoskins R.A."/>
            <person name="Hubisz M.J."/>
            <person name="Hultmark D."/>
            <person name="Huntley M.A."/>
            <person name="Jaffe D.B."/>
            <person name="Jagadeeshan S."/>
            <person name="Jeck W.R."/>
            <person name="Johnson J."/>
            <person name="Jones C.D."/>
            <person name="Jordan W.C."/>
            <person name="Karpen G.H."/>
            <person name="Kataoka E."/>
            <person name="Keightley P.D."/>
            <person name="Kheradpour P."/>
            <person name="Kirkness E.F."/>
            <person name="Koerich L.B."/>
            <person name="Kristiansen K."/>
            <person name="Kudrna D."/>
            <person name="Kulathinal R.J."/>
            <person name="Kumar S."/>
            <person name="Kwok R."/>
            <person name="Lander E."/>
            <person name="Langley C.H."/>
            <person name="Lapoint R."/>
            <person name="Lazzaro B.P."/>
            <person name="Lee S.J."/>
            <person name="Levesque L."/>
            <person name="Li R."/>
            <person name="Lin C.F."/>
            <person name="Lin M.F."/>
            <person name="Lindblad-Toh K."/>
            <person name="Llopart A."/>
            <person name="Long M."/>
            <person name="Low L."/>
            <person name="Lozovsky E."/>
            <person name="Lu J."/>
            <person name="Luo M."/>
            <person name="Machado C.A."/>
            <person name="Makalowski W."/>
            <person name="Marzo M."/>
            <person name="Matsuda M."/>
            <person name="Matzkin L."/>
            <person name="McAllister B."/>
            <person name="McBride C.S."/>
            <person name="McKernan B."/>
            <person name="McKernan K."/>
            <person name="Mendez-Lago M."/>
            <person name="Minx P."/>
            <person name="Mollenhauer M.U."/>
            <person name="Montooth K."/>
            <person name="Mount S.M."/>
            <person name="Mu X."/>
            <person name="Myers E."/>
            <person name="Negre B."/>
            <person name="Newfeld S."/>
            <person name="Nielsen R."/>
            <person name="Noor M.A."/>
            <person name="O'Grady P."/>
            <person name="Pachter L."/>
            <person name="Papaceit M."/>
            <person name="Parisi M.J."/>
            <person name="Parisi M."/>
            <person name="Parts L."/>
            <person name="Pedersen J.S."/>
            <person name="Pesole G."/>
            <person name="Phillippy A.M."/>
            <person name="Ponting C.P."/>
            <person name="Pop M."/>
            <person name="Porcelli D."/>
            <person name="Powell J.R."/>
            <person name="Prohaska S."/>
            <person name="Pruitt K."/>
            <person name="Puig M."/>
            <person name="Quesneville H."/>
            <person name="Ram K.R."/>
            <person name="Rand D."/>
            <person name="Rasmussen M.D."/>
            <person name="Reed L.K."/>
            <person name="Reenan R."/>
            <person name="Reily A."/>
            <person name="Remington K.A."/>
            <person name="Rieger T.T."/>
            <person name="Ritchie M.G."/>
            <person name="Robin C."/>
            <person name="Rogers Y.H."/>
            <person name="Rohde C."/>
            <person name="Rozas J."/>
            <person name="Rubenfield M.J."/>
            <person name="Ruiz A."/>
            <person name="Russo S."/>
            <person name="Salzberg S.L."/>
            <person name="Sanchez-Gracia A."/>
            <person name="Saranga D.J."/>
            <person name="Sato H."/>
            <person name="Schaeffer S.W."/>
            <person name="Schatz M.C."/>
            <person name="Schlenke T."/>
            <person name="Schwartz R."/>
            <person name="Segarra C."/>
            <person name="Singh R.S."/>
            <person name="Sirot L."/>
            <person name="Sirota M."/>
            <person name="Sisneros N.B."/>
            <person name="Smith C.D."/>
            <person name="Smith T.F."/>
            <person name="Spieth J."/>
            <person name="Stage D.E."/>
            <person name="Stark A."/>
            <person name="Stephan W."/>
            <person name="Strausberg R.L."/>
            <person name="Strempel S."/>
            <person name="Sturgill D."/>
            <person name="Sutton G."/>
            <person name="Sutton G.G."/>
            <person name="Tao W."/>
            <person name="Teichmann S."/>
            <person name="Tobari Y.N."/>
            <person name="Tomimura Y."/>
            <person name="Tsolas J.M."/>
            <person name="Valente V.L."/>
            <person name="Venter E."/>
            <person name="Venter J.C."/>
            <person name="Vicario S."/>
            <person name="Vieira F.G."/>
            <person name="Vilella A.J."/>
            <person name="Villasante A."/>
            <person name="Walenz B."/>
            <person name="Wang J."/>
            <person name="Wasserman M."/>
            <person name="Watts T."/>
            <person name="Wilson D."/>
            <person name="Wilson R.K."/>
            <person name="Wing R.A."/>
            <person name="Wolfner M.F."/>
            <person name="Wong A."/>
            <person name="Wong G.K."/>
            <person name="Wu C.I."/>
            <person name="Wu G."/>
            <person name="Yamamoto D."/>
            <person name="Yang H.P."/>
            <person name="Yang S.P."/>
            <person name="Yorke J.A."/>
            <person name="Yoshida K."/>
            <person name="Zdobnov E."/>
            <person name="Zhang P."/>
            <person name="Zhang Y."/>
            <person name="Zimin A.V."/>
            <person name="Baldwin J."/>
            <person name="Abdouelleil A."/>
            <person name="Abdulkadir J."/>
            <person name="Abebe A."/>
            <person name="Abera B."/>
            <person name="Abreu J."/>
            <person name="Acer S.C."/>
            <person name="Aftuck L."/>
            <person name="Alexander A."/>
            <person name="An P."/>
            <person name="Anderson E."/>
            <person name="Anderson S."/>
            <person name="Arachi H."/>
            <person name="Azer M."/>
            <person name="Bachantsang P."/>
            <person name="Barry A."/>
            <person name="Bayul T."/>
            <person name="Berlin A."/>
            <person name="Bessette D."/>
            <person name="Bloom T."/>
            <person name="Blye J."/>
            <person name="Boguslavskiy L."/>
            <person name="Bonnet C."/>
            <person name="Boukhgalter B."/>
            <person name="Bourzgui I."/>
            <person name="Brown A."/>
            <person name="Cahill P."/>
            <person name="Channer S."/>
            <person name="Cheshatsang Y."/>
            <person name="Chuda L."/>
            <person name="Citroen M."/>
            <person name="Collymore A."/>
            <person name="Cooke P."/>
            <person name="Costello M."/>
            <person name="D'Aco K."/>
            <person name="Daza R."/>
            <person name="De Haan G."/>
            <person name="DeGray S."/>
            <person name="DeMaso C."/>
            <person name="Dhargay N."/>
            <person name="Dooley K."/>
            <person name="Dooley E."/>
            <person name="Doricent M."/>
            <person name="Dorje P."/>
            <person name="Dorjee K."/>
            <person name="Dupes A."/>
            <person name="Elong R."/>
            <person name="Falk J."/>
            <person name="Farina A."/>
            <person name="Faro S."/>
            <person name="Ferguson D."/>
            <person name="Fisher S."/>
            <person name="Foley C.D."/>
            <person name="Franke A."/>
            <person name="Friedrich D."/>
            <person name="Gadbois L."/>
            <person name="Gearin G."/>
            <person name="Gearin C.R."/>
            <person name="Giannoukos G."/>
            <person name="Goode T."/>
            <person name="Graham J."/>
            <person name="Grandbois E."/>
            <person name="Grewal S."/>
            <person name="Gyaltsen K."/>
            <person name="Hafez N."/>
            <person name="Hagos B."/>
            <person name="Hall J."/>
            <person name="Henson C."/>
            <person name="Hollinger A."/>
            <person name="Honan T."/>
            <person name="Huard M.D."/>
            <person name="Hughes L."/>
            <person name="Hurhula B."/>
            <person name="Husby M.E."/>
            <person name="Kamat A."/>
            <person name="Kanga B."/>
            <person name="Kashin S."/>
            <person name="Khazanovich D."/>
            <person name="Kisner P."/>
            <person name="Lance K."/>
            <person name="Lara M."/>
            <person name="Lee W."/>
            <person name="Lennon N."/>
            <person name="Letendre F."/>
            <person name="LeVine R."/>
            <person name="Lipovsky A."/>
            <person name="Liu X."/>
            <person name="Liu J."/>
            <person name="Liu S."/>
            <person name="Lokyitsang T."/>
            <person name="Lokyitsang Y."/>
            <person name="Lubonja R."/>
            <person name="Lui A."/>
            <person name="MacDonald P."/>
            <person name="Magnisalis V."/>
            <person name="Maru K."/>
            <person name="Matthews C."/>
            <person name="McCusker W."/>
            <person name="McDonough S."/>
            <person name="Mehta T."/>
            <person name="Meldrim J."/>
            <person name="Meneus L."/>
            <person name="Mihai O."/>
            <person name="Mihalev A."/>
            <person name="Mihova T."/>
            <person name="Mittelman R."/>
            <person name="Mlenga V."/>
            <person name="Montmayeur A."/>
            <person name="Mulrain L."/>
            <person name="Navidi A."/>
            <person name="Naylor J."/>
            <person name="Negash T."/>
            <person name="Nguyen T."/>
            <person name="Nguyen N."/>
            <person name="Nicol R."/>
            <person name="Norbu C."/>
            <person name="Norbu N."/>
            <person name="Novod N."/>
            <person name="O'Neill B."/>
            <person name="Osman S."/>
            <person name="Markiewicz E."/>
            <person name="Oyono O.L."/>
            <person name="Patti C."/>
            <person name="Phunkhang P."/>
            <person name="Pierre F."/>
            <person name="Priest M."/>
            <person name="Raghuraman S."/>
            <person name="Rege F."/>
            <person name="Reyes R."/>
            <person name="Rise C."/>
            <person name="Rogov P."/>
            <person name="Ross K."/>
            <person name="Ryan E."/>
            <person name="Settipalli S."/>
            <person name="Shea T."/>
            <person name="Sherpa N."/>
            <person name="Shi L."/>
            <person name="Shih D."/>
            <person name="Sparrow T."/>
            <person name="Spaulding J."/>
            <person name="Stalker J."/>
            <person name="Stange-Thomann N."/>
            <person name="Stavropoulos S."/>
            <person name="Stone C."/>
            <person name="Strader C."/>
            <person name="Tesfaye S."/>
            <person name="Thomson T."/>
            <person name="Thoulutsang Y."/>
            <person name="Thoulutsang D."/>
            <person name="Topham K."/>
            <person name="Topping I."/>
            <person name="Tsamla T."/>
            <person name="Vassiliev H."/>
            <person name="Vo A."/>
            <person name="Wangchuk T."/>
            <person name="Wangdi T."/>
            <person name="Weiand M."/>
            <person name="Wilkinson J."/>
            <person name="Wilson A."/>
            <person name="Yadav S."/>
            <person name="Young G."/>
            <person name="Yu Q."/>
            <person name="Zembek L."/>
            <person name="Zhong D."/>
            <person name="Zimmer A."/>
            <person name="Zwirko Z."/>
            <person name="Jaffe D.B."/>
            <person name="Alvarez P."/>
            <person name="Brockman W."/>
            <person name="Butler J."/>
            <person name="Chin C."/>
            <person name="Gnerre S."/>
            <person name="Grabherr M."/>
            <person name="Kleber M."/>
            <person name="Mauceli E."/>
            <person name="MacCallum I."/>
        </authorList>
    </citation>
    <scope>NUCLEOTIDE SEQUENCE [LARGE SCALE GENOMIC DNA]</scope>
    <source>
        <strain evidence="9">MSH-3 / Tucson 14011-0111.49</strain>
    </source>
</reference>
<feature type="domain" description="C2H2-type" evidence="7">
    <location>
        <begin position="90"/>
        <end position="117"/>
    </location>
</feature>
<keyword evidence="3 5" id="KW-0863">Zinc-finger</keyword>
<dbReference type="Pfam" id="PF00096">
    <property type="entry name" value="zf-C2H2"/>
    <property type="match status" value="1"/>
</dbReference>
<keyword evidence="2" id="KW-0677">Repeat</keyword>
<dbReference type="HOGENOM" id="CLU_848016_0_0_1"/>
<dbReference type="GO" id="GO:0005634">
    <property type="term" value="C:nucleus"/>
    <property type="evidence" value="ECO:0007669"/>
    <property type="project" value="TreeGrafter"/>
</dbReference>
<name>B4HB59_DROPE</name>
<dbReference type="eggNOG" id="KOG1721">
    <property type="taxonomic scope" value="Eukaryota"/>
</dbReference>
<gene>
    <name evidence="8" type="primary">Dper\GL21335</name>
    <name evidence="8" type="ORF">Dper_GL21335</name>
</gene>
<dbReference type="InterPro" id="IPR013087">
    <property type="entry name" value="Znf_C2H2_type"/>
</dbReference>
<dbReference type="PANTHER" id="PTHR24408:SF58">
    <property type="entry name" value="TRANSCRIPTION FACTOR (TFIIIA), PUTATIVE (AFU_ORTHOLOGUE AFUA_1G05150)-RELATED"/>
    <property type="match status" value="1"/>
</dbReference>
<proteinExistence type="predicted"/>
<dbReference type="SUPFAM" id="SSF57667">
    <property type="entry name" value="beta-beta-alpha zinc fingers"/>
    <property type="match status" value="4"/>
</dbReference>
<feature type="domain" description="C2H2-type" evidence="7">
    <location>
        <begin position="207"/>
        <end position="235"/>
    </location>
</feature>
<dbReference type="GO" id="GO:0008270">
    <property type="term" value="F:zinc ion binding"/>
    <property type="evidence" value="ECO:0007669"/>
    <property type="project" value="UniProtKB-KW"/>
</dbReference>
<protein>
    <submittedName>
        <fullName evidence="8">GL21335</fullName>
    </submittedName>
</protein>
<dbReference type="Proteomes" id="UP000008744">
    <property type="component" value="Unassembled WGS sequence"/>
</dbReference>
<accession>B4HB59</accession>
<dbReference type="KEGG" id="dpe:6603070"/>
<evidence type="ECO:0000256" key="1">
    <source>
        <dbReference type="ARBA" id="ARBA00022723"/>
    </source>
</evidence>
<evidence type="ECO:0000313" key="9">
    <source>
        <dbReference type="Proteomes" id="UP000008744"/>
    </source>
</evidence>
<dbReference type="OrthoDB" id="8922241at2759"/>
<feature type="region of interest" description="Disordered" evidence="6">
    <location>
        <begin position="1"/>
        <end position="26"/>
    </location>
</feature>
<dbReference type="OMA" id="DNCNDAK"/>